<sequence length="74" mass="7451">MPSRGASGGLASFRPAILGLGRVLGLCFTAVSAAPLSQAPDHHDTNTPVWVLAVSSMTLVLLGGAFAGLTIAYV</sequence>
<evidence type="ECO:0000256" key="1">
    <source>
        <dbReference type="SAM" id="Phobius"/>
    </source>
</evidence>
<dbReference type="Proteomes" id="UP000240760">
    <property type="component" value="Unassembled WGS sequence"/>
</dbReference>
<evidence type="ECO:0000313" key="3">
    <source>
        <dbReference type="Proteomes" id="UP000240760"/>
    </source>
</evidence>
<dbReference type="EMBL" id="KZ679131">
    <property type="protein sequence ID" value="PTB76716.1"/>
    <property type="molecule type" value="Genomic_DNA"/>
</dbReference>
<name>A0A2T4C565_TRILO</name>
<protein>
    <submittedName>
        <fullName evidence="2">Uncharacterized protein</fullName>
    </submittedName>
</protein>
<dbReference type="AlphaFoldDB" id="A0A2T4C565"/>
<organism evidence="2 3">
    <name type="scientific">Trichoderma longibrachiatum ATCC 18648</name>
    <dbReference type="NCBI Taxonomy" id="983965"/>
    <lineage>
        <taxon>Eukaryota</taxon>
        <taxon>Fungi</taxon>
        <taxon>Dikarya</taxon>
        <taxon>Ascomycota</taxon>
        <taxon>Pezizomycotina</taxon>
        <taxon>Sordariomycetes</taxon>
        <taxon>Hypocreomycetidae</taxon>
        <taxon>Hypocreales</taxon>
        <taxon>Hypocreaceae</taxon>
        <taxon>Trichoderma</taxon>
    </lineage>
</organism>
<evidence type="ECO:0000313" key="2">
    <source>
        <dbReference type="EMBL" id="PTB76716.1"/>
    </source>
</evidence>
<accession>A0A2T4C565</accession>
<keyword evidence="3" id="KW-1185">Reference proteome</keyword>
<feature type="non-terminal residue" evidence="2">
    <location>
        <position position="74"/>
    </location>
</feature>
<gene>
    <name evidence="2" type="ORF">M440DRAFT_1318222</name>
</gene>
<proteinExistence type="predicted"/>
<feature type="transmembrane region" description="Helical" evidence="1">
    <location>
        <begin position="49"/>
        <end position="73"/>
    </location>
</feature>
<keyword evidence="1" id="KW-0472">Membrane</keyword>
<dbReference type="STRING" id="983965.A0A2T4C565"/>
<reference evidence="2 3" key="1">
    <citation type="submission" date="2016-07" db="EMBL/GenBank/DDBJ databases">
        <title>Multiple horizontal gene transfer events from other fungi enriched the ability of initially mycotrophic Trichoderma (Ascomycota) to feed on dead plant biomass.</title>
        <authorList>
            <consortium name="DOE Joint Genome Institute"/>
            <person name="Aerts A."/>
            <person name="Atanasova L."/>
            <person name="Chenthamara K."/>
            <person name="Zhang J."/>
            <person name="Grujic M."/>
            <person name="Henrissat B."/>
            <person name="Kuo A."/>
            <person name="Salamov A."/>
            <person name="Lipzen A."/>
            <person name="Labutti K."/>
            <person name="Barry K."/>
            <person name="Miao Y."/>
            <person name="Rahimi M.J."/>
            <person name="Shen Q."/>
            <person name="Grigoriev I.V."/>
            <person name="Kubicek C.P."/>
            <person name="Druzhinina I.S."/>
        </authorList>
    </citation>
    <scope>NUCLEOTIDE SEQUENCE [LARGE SCALE GENOMIC DNA]</scope>
    <source>
        <strain evidence="2 3">ATCC 18648</strain>
    </source>
</reference>
<keyword evidence="1" id="KW-0812">Transmembrane</keyword>
<keyword evidence="1" id="KW-1133">Transmembrane helix</keyword>
<dbReference type="OrthoDB" id="4889882at2759"/>